<protein>
    <submittedName>
        <fullName evidence="1">Uncharacterized protein</fullName>
    </submittedName>
</protein>
<organism evidence="1 2">
    <name type="scientific">Actinoplanes auranticolor</name>
    <dbReference type="NCBI Taxonomy" id="47988"/>
    <lineage>
        <taxon>Bacteria</taxon>
        <taxon>Bacillati</taxon>
        <taxon>Actinomycetota</taxon>
        <taxon>Actinomycetes</taxon>
        <taxon>Micromonosporales</taxon>
        <taxon>Micromonosporaceae</taxon>
        <taxon>Actinoplanes</taxon>
    </lineage>
</organism>
<keyword evidence="2" id="KW-1185">Reference proteome</keyword>
<sequence>MPGTRVSVVRTYWTGRDSSGQRIWEESEAETTTVQADGTVEAPARYHDSFLPGWIFDGQVTIKSMDGTVLAISAERHVECSCCW</sequence>
<evidence type="ECO:0000313" key="2">
    <source>
        <dbReference type="Proteomes" id="UP000681340"/>
    </source>
</evidence>
<dbReference type="Proteomes" id="UP000681340">
    <property type="component" value="Unassembled WGS sequence"/>
</dbReference>
<dbReference type="EMBL" id="BOQL01000056">
    <property type="protein sequence ID" value="GIM75306.1"/>
    <property type="molecule type" value="Genomic_DNA"/>
</dbReference>
<evidence type="ECO:0000313" key="1">
    <source>
        <dbReference type="EMBL" id="GIM75306.1"/>
    </source>
</evidence>
<gene>
    <name evidence="1" type="ORF">Aau02nite_65200</name>
</gene>
<name>A0A919SPI2_9ACTN</name>
<reference evidence="1" key="1">
    <citation type="submission" date="2021-03" db="EMBL/GenBank/DDBJ databases">
        <title>Whole genome shotgun sequence of Actinoplanes auranticolor NBRC 12245.</title>
        <authorList>
            <person name="Komaki H."/>
            <person name="Tamura T."/>
        </authorList>
    </citation>
    <scope>NUCLEOTIDE SEQUENCE</scope>
    <source>
        <strain evidence="1">NBRC 12245</strain>
    </source>
</reference>
<proteinExistence type="predicted"/>
<dbReference type="AlphaFoldDB" id="A0A919SPI2"/>
<comment type="caution">
    <text evidence="1">The sequence shown here is derived from an EMBL/GenBank/DDBJ whole genome shotgun (WGS) entry which is preliminary data.</text>
</comment>
<accession>A0A919SPI2</accession>